<evidence type="ECO:0008006" key="4">
    <source>
        <dbReference type="Google" id="ProtNLM"/>
    </source>
</evidence>
<feature type="chain" id="PRO_5043371798" description="Secreted protein" evidence="1">
    <location>
        <begin position="19"/>
        <end position="102"/>
    </location>
</feature>
<organism evidence="2 3">
    <name type="scientific">Caerostris extrusa</name>
    <name type="common">Bark spider</name>
    <name type="synonym">Caerostris bankana</name>
    <dbReference type="NCBI Taxonomy" id="172846"/>
    <lineage>
        <taxon>Eukaryota</taxon>
        <taxon>Metazoa</taxon>
        <taxon>Ecdysozoa</taxon>
        <taxon>Arthropoda</taxon>
        <taxon>Chelicerata</taxon>
        <taxon>Arachnida</taxon>
        <taxon>Araneae</taxon>
        <taxon>Araneomorphae</taxon>
        <taxon>Entelegynae</taxon>
        <taxon>Araneoidea</taxon>
        <taxon>Araneidae</taxon>
        <taxon>Caerostris</taxon>
    </lineage>
</organism>
<evidence type="ECO:0000256" key="1">
    <source>
        <dbReference type="SAM" id="SignalP"/>
    </source>
</evidence>
<gene>
    <name evidence="2" type="ORF">CEXT_327121</name>
</gene>
<name>A0AAV4Y533_CAEEX</name>
<proteinExistence type="predicted"/>
<reference evidence="2 3" key="1">
    <citation type="submission" date="2021-06" db="EMBL/GenBank/DDBJ databases">
        <title>Caerostris extrusa draft genome.</title>
        <authorList>
            <person name="Kono N."/>
            <person name="Arakawa K."/>
        </authorList>
    </citation>
    <scope>NUCLEOTIDE SEQUENCE [LARGE SCALE GENOMIC DNA]</scope>
</reference>
<evidence type="ECO:0000313" key="2">
    <source>
        <dbReference type="EMBL" id="GIZ01595.1"/>
    </source>
</evidence>
<accession>A0AAV4Y533</accession>
<dbReference type="EMBL" id="BPLR01018690">
    <property type="protein sequence ID" value="GIZ01595.1"/>
    <property type="molecule type" value="Genomic_DNA"/>
</dbReference>
<keyword evidence="3" id="KW-1185">Reference proteome</keyword>
<dbReference type="Proteomes" id="UP001054945">
    <property type="component" value="Unassembled WGS sequence"/>
</dbReference>
<keyword evidence="1" id="KW-0732">Signal</keyword>
<feature type="signal peptide" evidence="1">
    <location>
        <begin position="1"/>
        <end position="18"/>
    </location>
</feature>
<comment type="caution">
    <text evidence="2">The sequence shown here is derived from an EMBL/GenBank/DDBJ whole genome shotgun (WGS) entry which is preliminary data.</text>
</comment>
<protein>
    <recommendedName>
        <fullName evidence="4">Secreted protein</fullName>
    </recommendedName>
</protein>
<sequence length="102" mass="11777">MLHSKLFLSLLMCHYVKPNRYRIPTQYIQLSVAIRQARNTFSIVLQWVSERGKRSVQVIEIPQTITWDAKRTTMLMALCNLCNALCGMCVPCFLIDARDKAT</sequence>
<dbReference type="AlphaFoldDB" id="A0AAV4Y533"/>
<evidence type="ECO:0000313" key="3">
    <source>
        <dbReference type="Proteomes" id="UP001054945"/>
    </source>
</evidence>